<name>A0ABU2LG09_9ACTN</name>
<dbReference type="Pfam" id="PF19956">
    <property type="entry name" value="EAD2"/>
    <property type="match status" value="1"/>
</dbReference>
<sequence length="504" mass="56365">MDRADPYGALAERLARVHGVRRQATRDRALEAVWRRLEVTVDCARHPALLDDLYSLVSACDRWPGGLRLLLDELGWGVTGTVEWPAVEVSYRRLYPESLLTPEEHRSLLALLTSCELPDEERHHLALGFLPHVQAHAPGARPGPDAARQQVAESLVSAFEDASHVPAEPHPLICFLEALAVREHEPLTGRLRSWNLRVARRLGCPEGLLEQVRDKEASRAGKAVRPSRLLIEVSARPAAPADLQLRGWFVAPGSRGESLIGDRRVTSRAELDATVARLHEQALSRFRGPSEALHVEFVLPRSHLWLDVDQIEIRPDGGMPRELGAESPVTVRGAKHFRSRRWWPRIRRRLDWLDLHPWSGLGEPATWWFWPGDPLDARELLARLRNSVTPVCLVLLDPPPYDGDLAGDVVDIMLEAGMPAILAVHGETARRAPRDELRDALDDRLVRLPERIRLLRGGYDSAGERISGLDLRRGVSLVWESSEGLEAASTVLEHPRAEGAPSER</sequence>
<proteinExistence type="predicted"/>
<dbReference type="Pfam" id="PF20028">
    <property type="entry name" value="VMAP-C"/>
    <property type="match status" value="1"/>
</dbReference>
<evidence type="ECO:0000313" key="5">
    <source>
        <dbReference type="Proteomes" id="UP001183388"/>
    </source>
</evidence>
<organism evidence="4 5">
    <name type="scientific">Streptomyces boetiae</name>
    <dbReference type="NCBI Taxonomy" id="3075541"/>
    <lineage>
        <taxon>Bacteria</taxon>
        <taxon>Bacillati</taxon>
        <taxon>Actinomycetota</taxon>
        <taxon>Actinomycetes</taxon>
        <taxon>Kitasatosporales</taxon>
        <taxon>Streptomycetaceae</taxon>
        <taxon>Streptomyces</taxon>
    </lineage>
</organism>
<dbReference type="Pfam" id="PF19916">
    <property type="entry name" value="VMAP-M0"/>
    <property type="match status" value="1"/>
</dbReference>
<feature type="domain" description="vWA-MoxR associated protein C-terminal" evidence="3">
    <location>
        <begin position="245"/>
        <end position="480"/>
    </location>
</feature>
<dbReference type="EMBL" id="JAVREN010000077">
    <property type="protein sequence ID" value="MDT0310525.1"/>
    <property type="molecule type" value="Genomic_DNA"/>
</dbReference>
<dbReference type="InterPro" id="IPR045431">
    <property type="entry name" value="EAD2"/>
</dbReference>
<protein>
    <submittedName>
        <fullName evidence="4">Uncharacterized protein</fullName>
    </submittedName>
</protein>
<evidence type="ECO:0000259" key="1">
    <source>
        <dbReference type="Pfam" id="PF19916"/>
    </source>
</evidence>
<dbReference type="InterPro" id="IPR045450">
    <property type="entry name" value="VMAP_C"/>
</dbReference>
<dbReference type="RefSeq" id="WP_311633493.1">
    <property type="nucleotide sequence ID" value="NZ_JAVREN010000077.1"/>
</dbReference>
<comment type="caution">
    <text evidence="4">The sequence shown here is derived from an EMBL/GenBank/DDBJ whole genome shotgun (WGS) entry which is preliminary data.</text>
</comment>
<accession>A0ABU2LG09</accession>
<keyword evidence="5" id="KW-1185">Reference proteome</keyword>
<gene>
    <name evidence="4" type="ORF">RM780_26785</name>
</gene>
<evidence type="ECO:0000259" key="3">
    <source>
        <dbReference type="Pfam" id="PF20028"/>
    </source>
</evidence>
<feature type="domain" description="vWA-MoxR associated protein middle region 0" evidence="1">
    <location>
        <begin position="100"/>
        <end position="210"/>
    </location>
</feature>
<evidence type="ECO:0000313" key="4">
    <source>
        <dbReference type="EMBL" id="MDT0310525.1"/>
    </source>
</evidence>
<dbReference type="Proteomes" id="UP001183388">
    <property type="component" value="Unassembled WGS sequence"/>
</dbReference>
<feature type="domain" description="Effector-associated" evidence="2">
    <location>
        <begin position="12"/>
        <end position="72"/>
    </location>
</feature>
<evidence type="ECO:0000259" key="2">
    <source>
        <dbReference type="Pfam" id="PF19956"/>
    </source>
</evidence>
<reference evidence="5" key="1">
    <citation type="submission" date="2023-07" db="EMBL/GenBank/DDBJ databases">
        <title>30 novel species of actinomycetes from the DSMZ collection.</title>
        <authorList>
            <person name="Nouioui I."/>
        </authorList>
    </citation>
    <scope>NUCLEOTIDE SEQUENCE [LARGE SCALE GENOMIC DNA]</scope>
    <source>
        <strain evidence="5">DSM 44917</strain>
    </source>
</reference>
<dbReference type="InterPro" id="IPR045555">
    <property type="entry name" value="VMAP-M0"/>
</dbReference>